<dbReference type="EMBL" id="BMEQ01000014">
    <property type="protein sequence ID" value="GGG61420.1"/>
    <property type="molecule type" value="Genomic_DNA"/>
</dbReference>
<keyword evidence="2" id="KW-1185">Reference proteome</keyword>
<protein>
    <submittedName>
        <fullName evidence="1">Uncharacterized protein</fullName>
    </submittedName>
</protein>
<evidence type="ECO:0000313" key="1">
    <source>
        <dbReference type="EMBL" id="GGG61420.1"/>
    </source>
</evidence>
<gene>
    <name evidence="1" type="ORF">GCM10011374_25540</name>
</gene>
<evidence type="ECO:0000313" key="2">
    <source>
        <dbReference type="Proteomes" id="UP000638848"/>
    </source>
</evidence>
<name>A0A917GY86_9MICC</name>
<organism evidence="1 2">
    <name type="scientific">Kocuria dechangensis</name>
    <dbReference type="NCBI Taxonomy" id="1176249"/>
    <lineage>
        <taxon>Bacteria</taxon>
        <taxon>Bacillati</taxon>
        <taxon>Actinomycetota</taxon>
        <taxon>Actinomycetes</taxon>
        <taxon>Micrococcales</taxon>
        <taxon>Micrococcaceae</taxon>
        <taxon>Kocuria</taxon>
    </lineage>
</organism>
<accession>A0A917GY86</accession>
<reference evidence="1" key="2">
    <citation type="submission" date="2020-09" db="EMBL/GenBank/DDBJ databases">
        <authorList>
            <person name="Sun Q."/>
            <person name="Zhou Y."/>
        </authorList>
    </citation>
    <scope>NUCLEOTIDE SEQUENCE</scope>
    <source>
        <strain evidence="1">CGMCC 1.12187</strain>
    </source>
</reference>
<comment type="caution">
    <text evidence="1">The sequence shown here is derived from an EMBL/GenBank/DDBJ whole genome shotgun (WGS) entry which is preliminary data.</text>
</comment>
<dbReference type="AlphaFoldDB" id="A0A917GY86"/>
<sequence>MGPPQGSRGAVVRGDRDVPARILYFTEDDASGQGSGTPCDLRCGGLGVSAHNVSVRRVYESWGFRQTGKTSPQLRAGSPEVMKSLVSCPAHSPAPPLDRRLLCPLPLPRARQ</sequence>
<proteinExistence type="predicted"/>
<dbReference type="Proteomes" id="UP000638848">
    <property type="component" value="Unassembled WGS sequence"/>
</dbReference>
<reference evidence="1" key="1">
    <citation type="journal article" date="2014" name="Int. J. Syst. Evol. Microbiol.">
        <title>Complete genome sequence of Corynebacterium casei LMG S-19264T (=DSM 44701T), isolated from a smear-ripened cheese.</title>
        <authorList>
            <consortium name="US DOE Joint Genome Institute (JGI-PGF)"/>
            <person name="Walter F."/>
            <person name="Albersmeier A."/>
            <person name="Kalinowski J."/>
            <person name="Ruckert C."/>
        </authorList>
    </citation>
    <scope>NUCLEOTIDE SEQUENCE</scope>
    <source>
        <strain evidence="1">CGMCC 1.12187</strain>
    </source>
</reference>